<dbReference type="Proteomes" id="UP000790347">
    <property type="component" value="Unassembled WGS sequence"/>
</dbReference>
<comment type="caution">
    <text evidence="1">The sequence shown here is derived from an EMBL/GenBank/DDBJ whole genome shotgun (WGS) entry which is preliminary data.</text>
</comment>
<accession>A0A922I2Q8</accession>
<evidence type="ECO:0000313" key="2">
    <source>
        <dbReference type="Proteomes" id="UP000790347"/>
    </source>
</evidence>
<protein>
    <submittedName>
        <fullName evidence="1">Uncharacterized protein</fullName>
    </submittedName>
</protein>
<proteinExistence type="predicted"/>
<evidence type="ECO:0000313" key="1">
    <source>
        <dbReference type="EMBL" id="KAH9516961.1"/>
    </source>
</evidence>
<organism evidence="1 2">
    <name type="scientific">Dermatophagoides farinae</name>
    <name type="common">American house dust mite</name>
    <dbReference type="NCBI Taxonomy" id="6954"/>
    <lineage>
        <taxon>Eukaryota</taxon>
        <taxon>Metazoa</taxon>
        <taxon>Ecdysozoa</taxon>
        <taxon>Arthropoda</taxon>
        <taxon>Chelicerata</taxon>
        <taxon>Arachnida</taxon>
        <taxon>Acari</taxon>
        <taxon>Acariformes</taxon>
        <taxon>Sarcoptiformes</taxon>
        <taxon>Astigmata</taxon>
        <taxon>Psoroptidia</taxon>
        <taxon>Analgoidea</taxon>
        <taxon>Pyroglyphidae</taxon>
        <taxon>Dermatophagoidinae</taxon>
        <taxon>Dermatophagoides</taxon>
    </lineage>
</organism>
<keyword evidence="2" id="KW-1185">Reference proteome</keyword>
<name>A0A922I2Q8_DERFA</name>
<dbReference type="EMBL" id="ASGP02000003">
    <property type="protein sequence ID" value="KAH9516961.1"/>
    <property type="molecule type" value="Genomic_DNA"/>
</dbReference>
<reference evidence="1" key="2">
    <citation type="journal article" date="2022" name="Res Sq">
        <title>Comparative Genomics Reveals Insights into the Divergent Evolution of Astigmatic Mites and Household Pest Adaptations.</title>
        <authorList>
            <person name="Xiong Q."/>
            <person name="Wan A.T.-Y."/>
            <person name="Liu X.-Y."/>
            <person name="Fung C.S.-H."/>
            <person name="Xiao X."/>
            <person name="Malainual N."/>
            <person name="Hou J."/>
            <person name="Wang L."/>
            <person name="Wang M."/>
            <person name="Yang K."/>
            <person name="Cui Y."/>
            <person name="Leung E."/>
            <person name="Nong W."/>
            <person name="Shin S.-K."/>
            <person name="Au S."/>
            <person name="Jeong K.Y."/>
            <person name="Chew F.T."/>
            <person name="Hui J."/>
            <person name="Leung T.F."/>
            <person name="Tungtrongchitr A."/>
            <person name="Zhong N."/>
            <person name="Liu Z."/>
            <person name="Tsui S."/>
        </authorList>
    </citation>
    <scope>NUCLEOTIDE SEQUENCE</scope>
    <source>
        <strain evidence="1">Derf</strain>
        <tissue evidence="1">Whole organism</tissue>
    </source>
</reference>
<dbReference type="AlphaFoldDB" id="A0A922I2Q8"/>
<gene>
    <name evidence="1" type="ORF">DERF_007664</name>
</gene>
<sequence>MNLGIDFIEGKKISANTFIMIAGEKEQSVHSSVPFPINIRISREFVYHEHSLFQPRFTNYQLILKCTQIHLRDKL</sequence>
<reference evidence="1" key="1">
    <citation type="submission" date="2013-05" db="EMBL/GenBank/DDBJ databases">
        <authorList>
            <person name="Yim A.K.Y."/>
            <person name="Chan T.F."/>
            <person name="Ji K.M."/>
            <person name="Liu X.Y."/>
            <person name="Zhou J.W."/>
            <person name="Li R.Q."/>
            <person name="Yang K.Y."/>
            <person name="Li J."/>
            <person name="Li M."/>
            <person name="Law P.T.W."/>
            <person name="Wu Y.L."/>
            <person name="Cai Z.L."/>
            <person name="Qin H."/>
            <person name="Bao Y."/>
            <person name="Leung R.K.K."/>
            <person name="Ng P.K.S."/>
            <person name="Zou J."/>
            <person name="Zhong X.J."/>
            <person name="Ran P.X."/>
            <person name="Zhong N.S."/>
            <person name="Liu Z.G."/>
            <person name="Tsui S.K.W."/>
        </authorList>
    </citation>
    <scope>NUCLEOTIDE SEQUENCE</scope>
    <source>
        <strain evidence="1">Derf</strain>
        <tissue evidence="1">Whole organism</tissue>
    </source>
</reference>